<dbReference type="InterPro" id="IPR036396">
    <property type="entry name" value="Cyt_P450_sf"/>
</dbReference>
<dbReference type="InterPro" id="IPR002403">
    <property type="entry name" value="Cyt_P450_E_grp-IV"/>
</dbReference>
<comment type="caution">
    <text evidence="10">The sequence shown here is derived from an EMBL/GenBank/DDBJ whole genome shotgun (WGS) entry which is preliminary data.</text>
</comment>
<protein>
    <recommendedName>
        <fullName evidence="12">Cytochrome P450</fullName>
    </recommendedName>
</protein>
<comment type="cofactor">
    <cofactor evidence="7">
        <name>heme</name>
        <dbReference type="ChEBI" id="CHEBI:30413"/>
    </cofactor>
</comment>
<dbReference type="Proteomes" id="UP001283361">
    <property type="component" value="Unassembled WGS sequence"/>
</dbReference>
<dbReference type="GO" id="GO:0005506">
    <property type="term" value="F:iron ion binding"/>
    <property type="evidence" value="ECO:0007669"/>
    <property type="project" value="InterPro"/>
</dbReference>
<proteinExistence type="inferred from homology"/>
<keyword evidence="2 7" id="KW-0349">Heme</keyword>
<dbReference type="PROSITE" id="PS00086">
    <property type="entry name" value="CYTOCHROME_P450"/>
    <property type="match status" value="1"/>
</dbReference>
<dbReference type="EMBL" id="JAWDGP010006114">
    <property type="protein sequence ID" value="KAK3746956.1"/>
    <property type="molecule type" value="Genomic_DNA"/>
</dbReference>
<dbReference type="GO" id="GO:0034653">
    <property type="term" value="P:retinoic acid catabolic process"/>
    <property type="evidence" value="ECO:0007669"/>
    <property type="project" value="UniProtKB-ARBA"/>
</dbReference>
<dbReference type="PANTHER" id="PTHR24286">
    <property type="entry name" value="CYTOCHROME P450 26"/>
    <property type="match status" value="1"/>
</dbReference>
<feature type="transmembrane region" description="Helical" evidence="9">
    <location>
        <begin position="44"/>
        <end position="63"/>
    </location>
</feature>
<dbReference type="PRINTS" id="PR00385">
    <property type="entry name" value="P450"/>
</dbReference>
<dbReference type="PANTHER" id="PTHR24286:SF384">
    <property type="entry name" value="P450, PUTATIVE (EUROFUNG)-RELATED"/>
    <property type="match status" value="1"/>
</dbReference>
<evidence type="ECO:0000256" key="5">
    <source>
        <dbReference type="ARBA" id="ARBA00023004"/>
    </source>
</evidence>
<evidence type="ECO:0000256" key="4">
    <source>
        <dbReference type="ARBA" id="ARBA00023002"/>
    </source>
</evidence>
<keyword evidence="3 7" id="KW-0479">Metal-binding</keyword>
<dbReference type="AlphaFoldDB" id="A0AAE0YIC3"/>
<keyword evidence="9" id="KW-0472">Membrane</keyword>
<reference evidence="10" key="1">
    <citation type="journal article" date="2023" name="G3 (Bethesda)">
        <title>A reference genome for the long-term kleptoplast-retaining sea slug Elysia crispata morphotype clarki.</title>
        <authorList>
            <person name="Eastman K.E."/>
            <person name="Pendleton A.L."/>
            <person name="Shaikh M.A."/>
            <person name="Suttiyut T."/>
            <person name="Ogas R."/>
            <person name="Tomko P."/>
            <person name="Gavelis G."/>
            <person name="Widhalm J.R."/>
            <person name="Wisecaver J.H."/>
        </authorList>
    </citation>
    <scope>NUCLEOTIDE SEQUENCE</scope>
    <source>
        <strain evidence="10">ECLA1</strain>
    </source>
</reference>
<dbReference type="Pfam" id="PF00067">
    <property type="entry name" value="p450"/>
    <property type="match status" value="1"/>
</dbReference>
<keyword evidence="9" id="KW-1133">Transmembrane helix</keyword>
<dbReference type="InterPro" id="IPR017972">
    <property type="entry name" value="Cyt_P450_CS"/>
</dbReference>
<evidence type="ECO:0000256" key="2">
    <source>
        <dbReference type="ARBA" id="ARBA00022617"/>
    </source>
</evidence>
<evidence type="ECO:0000256" key="9">
    <source>
        <dbReference type="SAM" id="Phobius"/>
    </source>
</evidence>
<evidence type="ECO:0000256" key="3">
    <source>
        <dbReference type="ARBA" id="ARBA00022723"/>
    </source>
</evidence>
<keyword evidence="5 7" id="KW-0408">Iron</keyword>
<keyword evidence="6 8" id="KW-0503">Monooxygenase</keyword>
<keyword evidence="9" id="KW-0812">Transmembrane</keyword>
<gene>
    <name evidence="10" type="ORF">RRG08_030366</name>
</gene>
<evidence type="ECO:0008006" key="12">
    <source>
        <dbReference type="Google" id="ProtNLM"/>
    </source>
</evidence>
<feature type="binding site" description="axial binding residue" evidence="7">
    <location>
        <position position="470"/>
    </location>
    <ligand>
        <name>heme</name>
        <dbReference type="ChEBI" id="CHEBI:30413"/>
    </ligand>
    <ligandPart>
        <name>Fe</name>
        <dbReference type="ChEBI" id="CHEBI:18248"/>
    </ligandPart>
</feature>
<dbReference type="GO" id="GO:0016125">
    <property type="term" value="P:sterol metabolic process"/>
    <property type="evidence" value="ECO:0007669"/>
    <property type="project" value="TreeGrafter"/>
</dbReference>
<comment type="similarity">
    <text evidence="1 8">Belongs to the cytochrome P450 family.</text>
</comment>
<evidence type="ECO:0000256" key="7">
    <source>
        <dbReference type="PIRSR" id="PIRSR602403-1"/>
    </source>
</evidence>
<evidence type="ECO:0000256" key="6">
    <source>
        <dbReference type="ARBA" id="ARBA00023033"/>
    </source>
</evidence>
<evidence type="ECO:0000313" key="11">
    <source>
        <dbReference type="Proteomes" id="UP001283361"/>
    </source>
</evidence>
<dbReference type="GO" id="GO:0016705">
    <property type="term" value="F:oxidoreductase activity, acting on paired donors, with incorporation or reduction of molecular oxygen"/>
    <property type="evidence" value="ECO:0007669"/>
    <property type="project" value="InterPro"/>
</dbReference>
<name>A0AAE0YIC3_9GAST</name>
<dbReference type="SUPFAM" id="SSF48264">
    <property type="entry name" value="Cytochrome P450"/>
    <property type="match status" value="1"/>
</dbReference>
<dbReference type="GO" id="GO:0020037">
    <property type="term" value="F:heme binding"/>
    <property type="evidence" value="ECO:0007669"/>
    <property type="project" value="InterPro"/>
</dbReference>
<evidence type="ECO:0000256" key="8">
    <source>
        <dbReference type="RuleBase" id="RU000461"/>
    </source>
</evidence>
<organism evidence="10 11">
    <name type="scientific">Elysia crispata</name>
    <name type="common">lettuce slug</name>
    <dbReference type="NCBI Taxonomy" id="231223"/>
    <lineage>
        <taxon>Eukaryota</taxon>
        <taxon>Metazoa</taxon>
        <taxon>Spiralia</taxon>
        <taxon>Lophotrochozoa</taxon>
        <taxon>Mollusca</taxon>
        <taxon>Gastropoda</taxon>
        <taxon>Heterobranchia</taxon>
        <taxon>Euthyneura</taxon>
        <taxon>Panpulmonata</taxon>
        <taxon>Sacoglossa</taxon>
        <taxon>Placobranchoidea</taxon>
        <taxon>Plakobranchidae</taxon>
        <taxon>Elysia</taxon>
    </lineage>
</organism>
<dbReference type="Gene3D" id="1.10.630.10">
    <property type="entry name" value="Cytochrome P450"/>
    <property type="match status" value="1"/>
</dbReference>
<dbReference type="PRINTS" id="PR00465">
    <property type="entry name" value="EP450IV"/>
</dbReference>
<keyword evidence="4 8" id="KW-0560">Oxidoreductase</keyword>
<sequence length="532" mass="59178">MRNLSQTYLDLPAVLNPNVGNESTSMDIVKSDSDSWTFLSDLSLLRAVMPTVLVAVSLLAWYYGASLDKKPKLPLPPGSLGLPIIGETLSLMFQGQRFFEDRRERYGSVYKTHLLGSPIIRVCGPDNVRKILLSENKLVTVYWPTSVRALLGDGTVSNAIGNLHRTRRRALQRAFCYEALSEYLPVMQKVVRDHIRRWCLEKVVYGYQECKNMTFAVSAETLVGFNMESEKHKSLVHVFDVFVENLFCLPFQIPGLGFSKGMSARKRLLVEIGESLTGKAKRNDVEEASNESGEFAFSQDAMSRLLEAQGEDSLTSSELRELCLELLFAGHSTTASAATSLLLQLNKHGDVLSKVQAELKSADLSLGEQGDLTMASLGQLEYVTAVVKEVLRLSPPVGGAYRTVLKSFNMNGYEIPAGWTLTYNIRDTHNTSDLFSNVTSFDPDRWLPRSSCSKEDKFHYLPFGGGTRACVGKEFAKLFLKVFVVEIVRSCSWQLMNNDVNMSYLPVPHPVDGLPLSFTSVSSARSQVAMDM</sequence>
<dbReference type="InterPro" id="IPR001128">
    <property type="entry name" value="Cyt_P450"/>
</dbReference>
<keyword evidence="11" id="KW-1185">Reference proteome</keyword>
<evidence type="ECO:0000313" key="10">
    <source>
        <dbReference type="EMBL" id="KAK3746956.1"/>
    </source>
</evidence>
<evidence type="ECO:0000256" key="1">
    <source>
        <dbReference type="ARBA" id="ARBA00010617"/>
    </source>
</evidence>
<dbReference type="GO" id="GO:0004497">
    <property type="term" value="F:monooxygenase activity"/>
    <property type="evidence" value="ECO:0007669"/>
    <property type="project" value="UniProtKB-KW"/>
</dbReference>
<accession>A0AAE0YIC3</accession>